<reference evidence="1 2" key="1">
    <citation type="submission" date="2020-08" db="EMBL/GenBank/DDBJ databases">
        <title>Genomic Encyclopedia of Type Strains, Phase III (KMG-III): the genomes of soil and plant-associated and newly described type strains.</title>
        <authorList>
            <person name="Whitman W."/>
        </authorList>
    </citation>
    <scope>NUCLEOTIDE SEQUENCE [LARGE SCALE GENOMIC DNA]</scope>
    <source>
        <strain evidence="1 2">CECT 8075</strain>
    </source>
</reference>
<protein>
    <submittedName>
        <fullName evidence="1">Uncharacterized protein</fullName>
    </submittedName>
</protein>
<dbReference type="AlphaFoldDB" id="A0A7W5DY58"/>
<dbReference type="RefSeq" id="WP_044256675.1">
    <property type="nucleotide sequence ID" value="NZ_JACHXU010000007.1"/>
</dbReference>
<name>A0A7W5DY58_9BACT</name>
<evidence type="ECO:0000313" key="1">
    <source>
        <dbReference type="EMBL" id="MBB3206600.1"/>
    </source>
</evidence>
<dbReference type="Proteomes" id="UP000536179">
    <property type="component" value="Unassembled WGS sequence"/>
</dbReference>
<dbReference type="EMBL" id="JACHXU010000007">
    <property type="protein sequence ID" value="MBB3206600.1"/>
    <property type="molecule type" value="Genomic_DNA"/>
</dbReference>
<organism evidence="1 2">
    <name type="scientific">Aporhodopirellula rubra</name>
    <dbReference type="NCBI Taxonomy" id="980271"/>
    <lineage>
        <taxon>Bacteria</taxon>
        <taxon>Pseudomonadati</taxon>
        <taxon>Planctomycetota</taxon>
        <taxon>Planctomycetia</taxon>
        <taxon>Pirellulales</taxon>
        <taxon>Pirellulaceae</taxon>
        <taxon>Aporhodopirellula</taxon>
    </lineage>
</organism>
<gene>
    <name evidence="1" type="ORF">FHS27_002412</name>
</gene>
<accession>A0A7W5DY58</accession>
<proteinExistence type="predicted"/>
<comment type="caution">
    <text evidence="1">The sequence shown here is derived from an EMBL/GenBank/DDBJ whole genome shotgun (WGS) entry which is preliminary data.</text>
</comment>
<sequence length="122" mass="13959">MKVASDKQSGTTVASRIAGEDIRRGDYVTGLNEVVELPSFLWDCSSISIAPEEPIRFRYMPHDAGKPLKVLRVCLPFVYAKDRLGNVVTIDTRRRQLVLLDRSCAKQVWKELGTKKRRKKRK</sequence>
<evidence type="ECO:0000313" key="2">
    <source>
        <dbReference type="Proteomes" id="UP000536179"/>
    </source>
</evidence>
<keyword evidence="2" id="KW-1185">Reference proteome</keyword>